<reference evidence="2 3" key="1">
    <citation type="submission" date="2020-12" db="EMBL/GenBank/DDBJ databases">
        <title>ASc-MMNZ-VFA-070.</title>
        <authorList>
            <person name="Schryvers A."/>
            <person name="Mostafa Nazari M."/>
            <person name="Farshchi Andisi V."/>
            <person name="Timsit E."/>
            <person name="Walter Morck D."/>
        </authorList>
    </citation>
    <scope>NUCLEOTIDE SEQUENCE [LARGE SCALE GENOMIC DNA]</scope>
    <source>
        <strain evidence="2 3">ASc-MMNZ-VFA-070</strain>
    </source>
</reference>
<name>A0A9Q6Z0X0_HISSO</name>
<keyword evidence="3" id="KW-1185">Reference proteome</keyword>
<proteinExistence type="predicted"/>
<evidence type="ECO:0000256" key="1">
    <source>
        <dbReference type="SAM" id="Phobius"/>
    </source>
</evidence>
<sequence>MIIYRGQTLLSVMIALSLSMMLLMSVSAFYSYSQQQNKQILLHLYLQSELQRTIQLLGKDIRRSGFRAISDKLVRSNFDLFEQDKSGKSIVVAQADNEPSNSCVLFIYDLDATGCVGTTYRNNVCVRNKQNTAREIERELFGYRLNKQMIETRLTYKNSISANCNQKQCQSYLQQPACNSGGWVDLLDENDIAITALKFHWIADYNGLEVYLKGHLKRNKQVEYETSAIIPLLNQKR</sequence>
<keyword evidence="1" id="KW-0812">Transmembrane</keyword>
<protein>
    <submittedName>
        <fullName evidence="2">Type II secretion system protein J</fullName>
    </submittedName>
</protein>
<feature type="transmembrane region" description="Helical" evidence="1">
    <location>
        <begin position="12"/>
        <end position="32"/>
    </location>
</feature>
<dbReference type="Proteomes" id="UP000595373">
    <property type="component" value="Chromosome"/>
</dbReference>
<accession>A0A9Q6Z0X0</accession>
<dbReference type="AlphaFoldDB" id="A0A9Q6Z0X0"/>
<gene>
    <name evidence="2" type="ORF">JFL49_01450</name>
</gene>
<organism evidence="2 3">
    <name type="scientific">Histophilus somni</name>
    <name type="common">Haemophilus somnus</name>
    <dbReference type="NCBI Taxonomy" id="731"/>
    <lineage>
        <taxon>Bacteria</taxon>
        <taxon>Pseudomonadati</taxon>
        <taxon>Pseudomonadota</taxon>
        <taxon>Gammaproteobacteria</taxon>
        <taxon>Pasteurellales</taxon>
        <taxon>Pasteurellaceae</taxon>
        <taxon>Histophilus</taxon>
    </lineage>
</organism>
<keyword evidence="1" id="KW-1133">Transmembrane helix</keyword>
<dbReference type="EMBL" id="CP066558">
    <property type="protein sequence ID" value="QQF82614.1"/>
    <property type="molecule type" value="Genomic_DNA"/>
</dbReference>
<evidence type="ECO:0000313" key="2">
    <source>
        <dbReference type="EMBL" id="QQF82614.1"/>
    </source>
</evidence>
<keyword evidence="1" id="KW-0472">Membrane</keyword>
<evidence type="ECO:0000313" key="3">
    <source>
        <dbReference type="Proteomes" id="UP000595373"/>
    </source>
</evidence>
<dbReference type="PIRSF" id="PIRSF004525">
    <property type="entry name" value="Pilin_peptidase-dep_B_prd"/>
    <property type="match status" value="1"/>
</dbReference>
<dbReference type="InterPro" id="IPR016419">
    <property type="entry name" value="Prepilin_Pept-dep_B_prd"/>
</dbReference>